<proteinExistence type="predicted"/>
<keyword evidence="2" id="KW-1185">Reference proteome</keyword>
<evidence type="ECO:0000313" key="1">
    <source>
        <dbReference type="EMBL" id="MDT0409913.1"/>
    </source>
</evidence>
<evidence type="ECO:0000313" key="2">
    <source>
        <dbReference type="Proteomes" id="UP001183610"/>
    </source>
</evidence>
<gene>
    <name evidence="1" type="ORF">RM698_12730</name>
</gene>
<protein>
    <submittedName>
        <fullName evidence="1">Uncharacterized protein</fullName>
    </submittedName>
</protein>
<comment type="caution">
    <text evidence="1">The sequence shown here is derived from an EMBL/GenBank/DDBJ whole genome shotgun (WGS) entry which is preliminary data.</text>
</comment>
<reference evidence="2" key="1">
    <citation type="submission" date="2023-07" db="EMBL/GenBank/DDBJ databases">
        <title>30 novel species of actinomycetes from the DSMZ collection.</title>
        <authorList>
            <person name="Nouioui I."/>
        </authorList>
    </citation>
    <scope>NUCLEOTIDE SEQUENCE [LARGE SCALE GENOMIC DNA]</scope>
    <source>
        <strain evidence="2">DSM 41979</strain>
    </source>
</reference>
<sequence>MTELRRIDADVKVDSKVLADVAEALEPHASAMFKNRHGRWMAVVELAHVERTEPGPEEDKAPAVKVRIVGAEIAADELSAGRLRNLQRDMYERRTSGGTLFQPDTQTA</sequence>
<organism evidence="1 2">
    <name type="scientific">Streptomyces evansiae</name>
    <dbReference type="NCBI Taxonomy" id="3075535"/>
    <lineage>
        <taxon>Bacteria</taxon>
        <taxon>Bacillati</taxon>
        <taxon>Actinomycetota</taxon>
        <taxon>Actinomycetes</taxon>
        <taxon>Kitasatosporales</taxon>
        <taxon>Streptomycetaceae</taxon>
        <taxon>Streptomyces</taxon>
    </lineage>
</organism>
<dbReference type="Proteomes" id="UP001183610">
    <property type="component" value="Unassembled WGS sequence"/>
</dbReference>
<name>A0ABU2QZN0_9ACTN</name>
<dbReference type="EMBL" id="JAVRET010000024">
    <property type="protein sequence ID" value="MDT0409913.1"/>
    <property type="molecule type" value="Genomic_DNA"/>
</dbReference>
<dbReference type="RefSeq" id="WP_010264218.1">
    <property type="nucleotide sequence ID" value="NZ_JAVRET010000024.1"/>
</dbReference>
<accession>A0ABU2QZN0</accession>